<comment type="caution">
    <text evidence="1">The sequence shown here is derived from an EMBL/GenBank/DDBJ whole genome shotgun (WGS) entry which is preliminary data.</text>
</comment>
<name>A0A7J9CU16_GOSGO</name>
<sequence length="135" mass="15759">MPSPQDIEALYKLDLRGKIDKNWRLGWHHTQLRKKEMETKMTAKVEIKMNARVEIKMSMRIEVKTKKMRVMITTKRRSRQPNFICVLQRVFSVFQNVVENVPGFPEARHFCQGLSGGGEKARLAGRAFYPPPFNP</sequence>
<proteinExistence type="predicted"/>
<dbReference type="Proteomes" id="UP000593579">
    <property type="component" value="Unassembled WGS sequence"/>
</dbReference>
<protein>
    <submittedName>
        <fullName evidence="1">Uncharacterized protein</fullName>
    </submittedName>
</protein>
<reference evidence="1 2" key="1">
    <citation type="journal article" date="2019" name="Genome Biol. Evol.">
        <title>Insights into the evolution of the New World diploid cottons (Gossypium, subgenus Houzingenia) based on genome sequencing.</title>
        <authorList>
            <person name="Grover C.E."/>
            <person name="Arick M.A. 2nd"/>
            <person name="Thrash A."/>
            <person name="Conover J.L."/>
            <person name="Sanders W.S."/>
            <person name="Peterson D.G."/>
            <person name="Frelichowski J.E."/>
            <person name="Scheffler J.A."/>
            <person name="Scheffler B.E."/>
            <person name="Wendel J.F."/>
        </authorList>
    </citation>
    <scope>NUCLEOTIDE SEQUENCE [LARGE SCALE GENOMIC DNA]</scope>
    <source>
        <strain evidence="1">5</strain>
        <tissue evidence="1">Leaf</tissue>
    </source>
</reference>
<evidence type="ECO:0000313" key="2">
    <source>
        <dbReference type="Proteomes" id="UP000593579"/>
    </source>
</evidence>
<dbReference type="AlphaFoldDB" id="A0A7J9CU16"/>
<evidence type="ECO:0000313" key="1">
    <source>
        <dbReference type="EMBL" id="MBA0751891.1"/>
    </source>
</evidence>
<keyword evidence="2" id="KW-1185">Reference proteome</keyword>
<gene>
    <name evidence="1" type="ORF">Gogos_000783</name>
</gene>
<accession>A0A7J9CU16</accession>
<organism evidence="1 2">
    <name type="scientific">Gossypium gossypioides</name>
    <name type="common">Mexican cotton</name>
    <name type="synonym">Selera gossypioides</name>
    <dbReference type="NCBI Taxonomy" id="34282"/>
    <lineage>
        <taxon>Eukaryota</taxon>
        <taxon>Viridiplantae</taxon>
        <taxon>Streptophyta</taxon>
        <taxon>Embryophyta</taxon>
        <taxon>Tracheophyta</taxon>
        <taxon>Spermatophyta</taxon>
        <taxon>Magnoliopsida</taxon>
        <taxon>eudicotyledons</taxon>
        <taxon>Gunneridae</taxon>
        <taxon>Pentapetalae</taxon>
        <taxon>rosids</taxon>
        <taxon>malvids</taxon>
        <taxon>Malvales</taxon>
        <taxon>Malvaceae</taxon>
        <taxon>Malvoideae</taxon>
        <taxon>Gossypium</taxon>
    </lineage>
</organism>
<dbReference type="EMBL" id="JABEZY010000013">
    <property type="protein sequence ID" value="MBA0751891.1"/>
    <property type="molecule type" value="Genomic_DNA"/>
</dbReference>